<evidence type="ECO:0000313" key="1">
    <source>
        <dbReference type="EMBL" id="KAI4870943.1"/>
    </source>
</evidence>
<gene>
    <name evidence="1" type="ORF">F4820DRAFT_150142</name>
</gene>
<dbReference type="EMBL" id="MU393422">
    <property type="protein sequence ID" value="KAI4870943.1"/>
    <property type="molecule type" value="Genomic_DNA"/>
</dbReference>
<name>A0ACB9ZJF8_9PEZI</name>
<comment type="caution">
    <text evidence="1">The sequence shown here is derived from an EMBL/GenBank/DDBJ whole genome shotgun (WGS) entry which is preliminary data.</text>
</comment>
<organism evidence="1 2">
    <name type="scientific">Hypoxylon rubiginosum</name>
    <dbReference type="NCBI Taxonomy" id="110542"/>
    <lineage>
        <taxon>Eukaryota</taxon>
        <taxon>Fungi</taxon>
        <taxon>Dikarya</taxon>
        <taxon>Ascomycota</taxon>
        <taxon>Pezizomycotina</taxon>
        <taxon>Sordariomycetes</taxon>
        <taxon>Xylariomycetidae</taxon>
        <taxon>Xylariales</taxon>
        <taxon>Hypoxylaceae</taxon>
        <taxon>Hypoxylon</taxon>
    </lineage>
</organism>
<keyword evidence="2" id="KW-1185">Reference proteome</keyword>
<reference evidence="1 2" key="1">
    <citation type="journal article" date="2022" name="New Phytol.">
        <title>Ecological generalism drives hyperdiversity of secondary metabolite gene clusters in xylarialean endophytes.</title>
        <authorList>
            <person name="Franco M.E.E."/>
            <person name="Wisecaver J.H."/>
            <person name="Arnold A.E."/>
            <person name="Ju Y.M."/>
            <person name="Slot J.C."/>
            <person name="Ahrendt S."/>
            <person name="Moore L.P."/>
            <person name="Eastman K.E."/>
            <person name="Scott K."/>
            <person name="Konkel Z."/>
            <person name="Mondo S.J."/>
            <person name="Kuo A."/>
            <person name="Hayes R.D."/>
            <person name="Haridas S."/>
            <person name="Andreopoulos B."/>
            <person name="Riley R."/>
            <person name="LaButti K."/>
            <person name="Pangilinan J."/>
            <person name="Lipzen A."/>
            <person name="Amirebrahimi M."/>
            <person name="Yan J."/>
            <person name="Adam C."/>
            <person name="Keymanesh K."/>
            <person name="Ng V."/>
            <person name="Louie K."/>
            <person name="Northen T."/>
            <person name="Drula E."/>
            <person name="Henrissat B."/>
            <person name="Hsieh H.M."/>
            <person name="Youens-Clark K."/>
            <person name="Lutzoni F."/>
            <person name="Miadlikowska J."/>
            <person name="Eastwood D.C."/>
            <person name="Hamelin R.C."/>
            <person name="Grigoriev I.V."/>
            <person name="U'Ren J.M."/>
        </authorList>
    </citation>
    <scope>NUCLEOTIDE SEQUENCE [LARGE SCALE GENOMIC DNA]</scope>
    <source>
        <strain evidence="1 2">CBS 119005</strain>
    </source>
</reference>
<dbReference type="Proteomes" id="UP001497700">
    <property type="component" value="Unassembled WGS sequence"/>
</dbReference>
<evidence type="ECO:0000313" key="2">
    <source>
        <dbReference type="Proteomes" id="UP001497700"/>
    </source>
</evidence>
<accession>A0ACB9ZJF8</accession>
<protein>
    <submittedName>
        <fullName evidence="1">Uncharacterized protein</fullName>
    </submittedName>
</protein>
<sequence>MMVPADRLPASEDIMFPSNSFVRQAGQQSLRRGCGPPYPAVSPYHKHWIQMAVIILIISSWIPLTAAISLEGSPRSTETALLIDTRIPVFVNGYWQIMSAEEHRQLVRRQPATQTFTIDVSAATDASATTSTVATGPLPTPFDGALAANFSGDDGGGSCLNFINGFLEDPTFQQCYPLSMLLKGSSSFFQAMRSLVQITQVIERSCEANKSNCTDYLNDLAEQLKSDDNCGEDYEKQNQVVIQAYKGMRSYEELFGAGCLQNPDTSAYCFVTAVTNLTTSSNVYLYNLPLNSSLPASALPACDYCTSETMKIYQSASADRTKYIANTYVQAADQINTECGPNFVSAALPEALPSNAGISTAQAPSLLMLSLLFMTVLHWIR</sequence>
<proteinExistence type="predicted"/>